<dbReference type="Proteomes" id="UP000070394">
    <property type="component" value="Unassembled WGS sequence"/>
</dbReference>
<dbReference type="AlphaFoldDB" id="A0A133ZZ18"/>
<evidence type="ECO:0000313" key="1">
    <source>
        <dbReference type="EMBL" id="KXB60676.1"/>
    </source>
</evidence>
<sequence>MKTFGIRHFSPAGAYFLRQFLDEVKPSLVLIEGPADFDFLIDDIVSKNLVPPFAIMAYTKEAPIDTILYPFAEYSPEYQAILWARENNTECHFFDLESDIILGLEKRDDETKEEEIISETNPKKSIETDMEGFWERTLEQSEDMHAYRAGSALFGESIRKDTNADDKSFIRDTVRESFMKRKIKEYIEKGFDTENIVAITGAFHTPAIESLEGAMSDKEYKALVRRESNVTLMPYSYYRLSKRTGYGAGNAAPAYYELLWQGFLDGDITYHERKYLSSLAKYMREHGGIVSSAQVIEATRLAREIAIIRGGSVPTLEDLKDASITCMGGGSFGEMAMGFAETDIGKKIGSVPQDAMQTSIQSDFASKLKQLKLEKYKELVATPLQLDLRENLRVKSKESAFLDLNRSFFLYRLVVLGIDFAKIKRSSQDNATWAENWILQWTPEAEIQIVESVLKGDTIADAVAFVLSERLLEATKISEIAEVIEDAFNCGLPKIVEGAKRSLDETANGAIAMCDIADTVSKLSIMISFGDIRKLDREPLIPIVKRLCIRASLMLVGESACDDIAAATLADDIQKIHSVFMMQDFLDESFWFDKLIELSNRDDLNTKISGLATAILLDAGKIDELTLRMEVSRRLSMGMPAELGANWFAGLSMRNHYALIGRLTLWESLSEYLDTLDEEEFRRSVVFLRRAFVEYSAKEKDMIAENLGEIWGLNAQEVSEIINSEIKEVDTEILEDFDFGDF</sequence>
<dbReference type="OrthoDB" id="9768066at2"/>
<gene>
    <name evidence="1" type="ORF">HMPREF1866_00457</name>
</gene>
<organism evidence="1 2">
    <name type="scientific">Lachnoanaerobaculum saburreum</name>
    <dbReference type="NCBI Taxonomy" id="467210"/>
    <lineage>
        <taxon>Bacteria</taxon>
        <taxon>Bacillati</taxon>
        <taxon>Bacillota</taxon>
        <taxon>Clostridia</taxon>
        <taxon>Lachnospirales</taxon>
        <taxon>Lachnospiraceae</taxon>
        <taxon>Lachnoanaerobaculum</taxon>
    </lineage>
</organism>
<dbReference type="RefSeq" id="WP_060930417.1">
    <property type="nucleotide sequence ID" value="NZ_KQ959775.1"/>
</dbReference>
<keyword evidence="2" id="KW-1185">Reference proteome</keyword>
<proteinExistence type="predicted"/>
<dbReference type="PATRIC" id="fig|467210.3.peg.452"/>
<dbReference type="Pfam" id="PF18934">
    <property type="entry name" value="DUF5682"/>
    <property type="match status" value="1"/>
</dbReference>
<comment type="caution">
    <text evidence="1">The sequence shown here is derived from an EMBL/GenBank/DDBJ whole genome shotgun (WGS) entry which is preliminary data.</text>
</comment>
<evidence type="ECO:0000313" key="2">
    <source>
        <dbReference type="Proteomes" id="UP000070394"/>
    </source>
</evidence>
<dbReference type="InterPro" id="IPR043737">
    <property type="entry name" value="DUF5682"/>
</dbReference>
<name>A0A133ZZ18_9FIRM</name>
<reference evidence="2" key="1">
    <citation type="submission" date="2016-01" db="EMBL/GenBank/DDBJ databases">
        <authorList>
            <person name="Mitreva M."/>
            <person name="Pepin K.H."/>
            <person name="Mihindukulasuriya K.A."/>
            <person name="Fulton R."/>
            <person name="Fronick C."/>
            <person name="O'Laughlin M."/>
            <person name="Miner T."/>
            <person name="Herter B."/>
            <person name="Rosa B.A."/>
            <person name="Cordes M."/>
            <person name="Tomlinson C."/>
            <person name="Wollam A."/>
            <person name="Palsikar V.B."/>
            <person name="Mardis E.R."/>
            <person name="Wilson R.K."/>
        </authorList>
    </citation>
    <scope>NUCLEOTIDE SEQUENCE [LARGE SCALE GENOMIC DNA]</scope>
    <source>
        <strain evidence="2">DNF00896</strain>
    </source>
</reference>
<accession>A0A133ZZ18</accession>
<protein>
    <submittedName>
        <fullName evidence="1">Uncharacterized protein</fullName>
    </submittedName>
</protein>
<dbReference type="STRING" id="467210.HMPREF1866_00457"/>
<dbReference type="EMBL" id="LSDA01000011">
    <property type="protein sequence ID" value="KXB60676.1"/>
    <property type="molecule type" value="Genomic_DNA"/>
</dbReference>